<keyword evidence="1" id="KW-0732">Signal</keyword>
<dbReference type="InterPro" id="IPR005183">
    <property type="entry name" value="DUF305_CopM-like"/>
</dbReference>
<protein>
    <recommendedName>
        <fullName evidence="2">DUF305 domain-containing protein</fullName>
    </recommendedName>
</protein>
<dbReference type="PROSITE" id="PS51257">
    <property type="entry name" value="PROKAR_LIPOPROTEIN"/>
    <property type="match status" value="1"/>
</dbReference>
<evidence type="ECO:0000259" key="2">
    <source>
        <dbReference type="Pfam" id="PF03713"/>
    </source>
</evidence>
<dbReference type="AlphaFoldDB" id="A0A7G1PD41"/>
<gene>
    <name evidence="3" type="ORF">GCM10017557_82080</name>
</gene>
<dbReference type="Gene3D" id="1.20.1260.10">
    <property type="match status" value="1"/>
</dbReference>
<dbReference type="EMBL" id="AP023440">
    <property type="protein sequence ID" value="BCL33349.1"/>
    <property type="molecule type" value="Genomic_DNA"/>
</dbReference>
<dbReference type="Proteomes" id="UP000516444">
    <property type="component" value="Chromosome"/>
</dbReference>
<name>A0A7G1PD41_9ACTN</name>
<reference evidence="3 4" key="1">
    <citation type="journal article" date="2014" name="Int. J. Syst. Evol. Microbiol.">
        <title>Complete genome sequence of Corynebacterium casei LMG S-19264T (=DSM 44701T), isolated from a smear-ripened cheese.</title>
        <authorList>
            <consortium name="US DOE Joint Genome Institute (JGI-PGF)"/>
            <person name="Walter F."/>
            <person name="Albersmeier A."/>
            <person name="Kalinowski J."/>
            <person name="Ruckert C."/>
        </authorList>
    </citation>
    <scope>NUCLEOTIDE SEQUENCE [LARGE SCALE GENOMIC DNA]</scope>
    <source>
        <strain evidence="3 4">JCM 4677</strain>
    </source>
</reference>
<feature type="signal peptide" evidence="1">
    <location>
        <begin position="1"/>
        <end position="27"/>
    </location>
</feature>
<accession>A0A7G1PD41</accession>
<evidence type="ECO:0000313" key="3">
    <source>
        <dbReference type="EMBL" id="BCL33349.1"/>
    </source>
</evidence>
<organism evidence="3 4">
    <name type="scientific">Streptomyces aurantiacus</name>
    <dbReference type="NCBI Taxonomy" id="47760"/>
    <lineage>
        <taxon>Bacteria</taxon>
        <taxon>Bacillati</taxon>
        <taxon>Actinomycetota</taxon>
        <taxon>Actinomycetes</taxon>
        <taxon>Kitasatosporales</taxon>
        <taxon>Streptomycetaceae</taxon>
        <taxon>Streptomyces</taxon>
        <taxon>Streptomyces aurantiacus group</taxon>
    </lineage>
</organism>
<dbReference type="RefSeq" id="WP_190854930.1">
    <property type="nucleotide sequence ID" value="NZ_AP023440.1"/>
</dbReference>
<evidence type="ECO:0000256" key="1">
    <source>
        <dbReference type="SAM" id="SignalP"/>
    </source>
</evidence>
<feature type="chain" id="PRO_5038379752" description="DUF305 domain-containing protein" evidence="1">
    <location>
        <begin position="28"/>
        <end position="269"/>
    </location>
</feature>
<feature type="domain" description="DUF305" evidence="2">
    <location>
        <begin position="50"/>
        <end position="189"/>
    </location>
</feature>
<proteinExistence type="predicted"/>
<sequence>MQLRRHVLTLWSVCAAALALLVVGCTAQPTTGGTPPGAAAPRTSAFNATDTAWILLMIPMAERARQLTDLAPSRSADPAVAMLAAKTGSTLREDLRRLRAALELSGVPDTRPHEGHDMPGMVSLDTLDKAAATKGPPFDRILTDALRAHVTQSRTLCAGERNQGRAEEATGLAEAIAKSTSQQIAGLDRLRVAHPATPVGKTTAKPPRQCPVPRGRNGLSTVECAAVMSPVASVRSAGSRAVRGGAAVGCWTPLSARVVGGVRRRRRPG</sequence>
<dbReference type="KEGG" id="sgm:GCM10017557_82080"/>
<evidence type="ECO:0000313" key="4">
    <source>
        <dbReference type="Proteomes" id="UP000516444"/>
    </source>
</evidence>
<dbReference type="InterPro" id="IPR012347">
    <property type="entry name" value="Ferritin-like"/>
</dbReference>
<keyword evidence="4" id="KW-1185">Reference proteome</keyword>
<dbReference type="Pfam" id="PF03713">
    <property type="entry name" value="DUF305"/>
    <property type="match status" value="1"/>
</dbReference>